<dbReference type="InterPro" id="IPR008972">
    <property type="entry name" value="Cupredoxin"/>
</dbReference>
<dbReference type="InterPro" id="IPR011042">
    <property type="entry name" value="6-blade_b-propeller_TolB-like"/>
</dbReference>
<evidence type="ECO:0000259" key="7">
    <source>
        <dbReference type="Pfam" id="PF00127"/>
    </source>
</evidence>
<keyword evidence="6" id="KW-0732">Signal</keyword>
<evidence type="ECO:0000256" key="2">
    <source>
        <dbReference type="ARBA" id="ARBA00022723"/>
    </source>
</evidence>
<gene>
    <name evidence="9" type="ORF">SAMN05421823_104396</name>
</gene>
<feature type="domain" description="DUF7133" evidence="8">
    <location>
        <begin position="100"/>
        <end position="231"/>
    </location>
</feature>
<dbReference type="EMBL" id="FNFO01000004">
    <property type="protein sequence ID" value="SDL10795.1"/>
    <property type="molecule type" value="Genomic_DNA"/>
</dbReference>
<dbReference type="CDD" id="cd04233">
    <property type="entry name" value="Auracyanin"/>
    <property type="match status" value="1"/>
</dbReference>
<reference evidence="9 10" key="1">
    <citation type="submission" date="2016-10" db="EMBL/GenBank/DDBJ databases">
        <authorList>
            <person name="de Groot N.N."/>
        </authorList>
    </citation>
    <scope>NUCLEOTIDE SEQUENCE [LARGE SCALE GENOMIC DNA]</scope>
    <source>
        <strain evidence="9 10">DSM 25186</strain>
    </source>
</reference>
<dbReference type="Gene3D" id="2.120.10.30">
    <property type="entry name" value="TolB, C-terminal domain"/>
    <property type="match status" value="1"/>
</dbReference>
<evidence type="ECO:0000313" key="10">
    <source>
        <dbReference type="Proteomes" id="UP000198510"/>
    </source>
</evidence>
<dbReference type="PROSITE" id="PS00196">
    <property type="entry name" value="COPPER_BLUE"/>
    <property type="match status" value="1"/>
</dbReference>
<dbReference type="InterPro" id="IPR000923">
    <property type="entry name" value="BlueCu_1"/>
</dbReference>
<dbReference type="PANTHER" id="PTHR33546:SF1">
    <property type="entry name" value="LARGE, MULTIFUNCTIONAL SECRETED PROTEIN"/>
    <property type="match status" value="1"/>
</dbReference>
<dbReference type="InterPro" id="IPR011041">
    <property type="entry name" value="Quinoprot_gluc/sorb_DH_b-prop"/>
</dbReference>
<feature type="signal peptide" evidence="6">
    <location>
        <begin position="1"/>
        <end position="35"/>
    </location>
</feature>
<dbReference type="GO" id="GO:0009055">
    <property type="term" value="F:electron transfer activity"/>
    <property type="evidence" value="ECO:0007669"/>
    <property type="project" value="InterPro"/>
</dbReference>
<dbReference type="SUPFAM" id="SSF49503">
    <property type="entry name" value="Cupredoxins"/>
    <property type="match status" value="1"/>
</dbReference>
<evidence type="ECO:0000256" key="3">
    <source>
        <dbReference type="ARBA" id="ARBA00022982"/>
    </source>
</evidence>
<organism evidence="9 10">
    <name type="scientific">Catalinimonas alkaloidigena</name>
    <dbReference type="NCBI Taxonomy" id="1075417"/>
    <lineage>
        <taxon>Bacteria</taxon>
        <taxon>Pseudomonadati</taxon>
        <taxon>Bacteroidota</taxon>
        <taxon>Cytophagia</taxon>
        <taxon>Cytophagales</taxon>
        <taxon>Catalimonadaceae</taxon>
        <taxon>Catalinimonas</taxon>
    </lineage>
</organism>
<dbReference type="STRING" id="1075417.SAMN05421823_104396"/>
<dbReference type="GO" id="GO:0005507">
    <property type="term" value="F:copper ion binding"/>
    <property type="evidence" value="ECO:0007669"/>
    <property type="project" value="InterPro"/>
</dbReference>
<dbReference type="OrthoDB" id="9814063at2"/>
<dbReference type="PANTHER" id="PTHR33546">
    <property type="entry name" value="LARGE, MULTIFUNCTIONAL SECRETED PROTEIN-RELATED"/>
    <property type="match status" value="1"/>
</dbReference>
<dbReference type="Pfam" id="PF23500">
    <property type="entry name" value="DUF7133"/>
    <property type="match status" value="1"/>
</dbReference>
<dbReference type="InterPro" id="IPR028871">
    <property type="entry name" value="BlueCu_1_BS"/>
</dbReference>
<dbReference type="AlphaFoldDB" id="A0A1G9HD74"/>
<dbReference type="Gene3D" id="2.60.40.420">
    <property type="entry name" value="Cupredoxins - blue copper proteins"/>
    <property type="match status" value="1"/>
</dbReference>
<feature type="region of interest" description="Disordered" evidence="5">
    <location>
        <begin position="559"/>
        <end position="598"/>
    </location>
</feature>
<keyword evidence="1" id="KW-0813">Transport</keyword>
<feature type="chain" id="PRO_5011603596" evidence="6">
    <location>
        <begin position="36"/>
        <end position="718"/>
    </location>
</feature>
<proteinExistence type="predicted"/>
<keyword evidence="4" id="KW-0186">Copper</keyword>
<dbReference type="Pfam" id="PF00127">
    <property type="entry name" value="Copper-bind"/>
    <property type="match status" value="1"/>
</dbReference>
<feature type="domain" description="Blue (type 1) copper" evidence="7">
    <location>
        <begin position="604"/>
        <end position="716"/>
    </location>
</feature>
<dbReference type="SUPFAM" id="SSF50952">
    <property type="entry name" value="Soluble quinoprotein glucose dehydrogenase"/>
    <property type="match status" value="1"/>
</dbReference>
<evidence type="ECO:0000256" key="4">
    <source>
        <dbReference type="ARBA" id="ARBA00023008"/>
    </source>
</evidence>
<evidence type="ECO:0000256" key="1">
    <source>
        <dbReference type="ARBA" id="ARBA00022448"/>
    </source>
</evidence>
<keyword evidence="10" id="KW-1185">Reference proteome</keyword>
<evidence type="ECO:0000313" key="9">
    <source>
        <dbReference type="EMBL" id="SDL10795.1"/>
    </source>
</evidence>
<keyword evidence="3" id="KW-0249">Electron transport</keyword>
<sequence>MFSHKFLQAPSAWLRRCLGASLVALLAPAAVWAQASTDAAPPTEDDYYQMVTIPIPEGIELEGGGVVALPTGELAVSTRRGDVWIIENPYSTQSAPRYRKFASGLHEILGLAYVNGDLYMSQRGELTRLRDTDGDGKADEYETVYAWPLSGHYHEYSYGPVVMPDGSMIVTGNVAFGDVEWWRGESRVPWRGWALRITPDGKMEPFATGMRSPCGLGVVDGEFFYTDNQGDWQGSGFVSHIEKGDFVGHPAGLRWTSEPNSPLDLTTEELYAVVDPRLTPEGQNPIKPENDPNDKTTLFETARKIPEIKLPAVWLPHSILGISTSELKVDTTGGQFGPFEGQLFIGDQGQSKIDRVFLEKVKGEYQGAAFQFRDNFQSGVLRIAWGNDGSMFVGQTNRGWGSKGPEPYALQRLIWTGKTPFEMKAVRAMPDGFEIEFTQPVDKATAEDPASYQITGFIYKYHPVYGSPVINDSINPIQGVVVSADGLKARLVVDGLREKYVHEIKAEGVRSNGNLPLLHNTAYYTLNNIPEGAKLTLPERAKTAAAHADHAMMKEANMKKKAKATPAPEAKNTRSGAPMTRAAKNPVKKPAGWGKADQSIKVGTKPGLKYDVTELTVKAGSKVELTFSNNDDMPHNLVIVAPGQAVPVGEAAMALGLKGQGMNYVPDNEKVLYFTELQGPGASQTLYLVAPETPGEYTYVCTVPGHFYIMQGTLKVVK</sequence>
<dbReference type="Proteomes" id="UP000198510">
    <property type="component" value="Unassembled WGS sequence"/>
</dbReference>
<dbReference type="RefSeq" id="WP_089682841.1">
    <property type="nucleotide sequence ID" value="NZ_FNFO01000004.1"/>
</dbReference>
<evidence type="ECO:0000256" key="5">
    <source>
        <dbReference type="SAM" id="MobiDB-lite"/>
    </source>
</evidence>
<name>A0A1G9HD74_9BACT</name>
<keyword evidence="2" id="KW-0479">Metal-binding</keyword>
<accession>A0A1G9HD74</accession>
<evidence type="ECO:0000256" key="6">
    <source>
        <dbReference type="SAM" id="SignalP"/>
    </source>
</evidence>
<evidence type="ECO:0000259" key="8">
    <source>
        <dbReference type="Pfam" id="PF23500"/>
    </source>
</evidence>
<protein>
    <submittedName>
        <fullName evidence="9">Glucose/arabinose dehydrogenase, beta-propeller fold</fullName>
    </submittedName>
</protein>
<dbReference type="InterPro" id="IPR055557">
    <property type="entry name" value="DUF7133"/>
</dbReference>